<keyword evidence="1" id="KW-0489">Methyltransferase</keyword>
<dbReference type="Gene3D" id="3.40.50.150">
    <property type="entry name" value="Vaccinia Virus protein VP39"/>
    <property type="match status" value="1"/>
</dbReference>
<dbReference type="Proteomes" id="UP000526408">
    <property type="component" value="Unassembled WGS sequence"/>
</dbReference>
<comment type="caution">
    <text evidence="1">The sequence shown here is derived from an EMBL/GenBank/DDBJ whole genome shotgun (WGS) entry which is preliminary data.</text>
</comment>
<keyword evidence="1" id="KW-0808">Transferase</keyword>
<proteinExistence type="predicted"/>
<organism evidence="1 2">
    <name type="scientific">Roseicyclus persicicus</name>
    <dbReference type="NCBI Taxonomy" id="2650661"/>
    <lineage>
        <taxon>Bacteria</taxon>
        <taxon>Pseudomonadati</taxon>
        <taxon>Pseudomonadota</taxon>
        <taxon>Alphaproteobacteria</taxon>
        <taxon>Rhodobacterales</taxon>
        <taxon>Roseobacteraceae</taxon>
        <taxon>Roseicyclus</taxon>
    </lineage>
</organism>
<gene>
    <name evidence="1" type="ORF">HCU73_12705</name>
</gene>
<dbReference type="SUPFAM" id="SSF53335">
    <property type="entry name" value="S-adenosyl-L-methionine-dependent methyltransferases"/>
    <property type="match status" value="1"/>
</dbReference>
<dbReference type="AlphaFoldDB" id="A0A7X6K046"/>
<accession>A0A7X6K046</accession>
<protein>
    <submittedName>
        <fullName evidence="1">Class I SAM-dependent methyltransferase</fullName>
    </submittedName>
</protein>
<keyword evidence="2" id="KW-1185">Reference proteome</keyword>
<sequence length="259" mass="28681">MIDARLDSVNAYLSTGIASVNGWCIPQLWQTLWPLYLEIGDGPVAEIGVFEGKFFIGLCKTFGTSPANRAAAIDVFDMQQFNLDGAGVGKMDVVRRNLASHGIAEGAVEFVQADSLALTQRDADALVQDLGAFNFFSVDGCHEVVHTVNDIEFAMSVTANHGIIAVDDYTNPNWPGVQEAIARMYLMRDFAFVPLVVTCNKLLLASYSYHARYLKAVEVYLKAAHPDTRMKRVRRFGYETLTVQPNLQRWVDLVAGNPR</sequence>
<dbReference type="EMBL" id="JAAZQQ010000004">
    <property type="protein sequence ID" value="NKX45448.1"/>
    <property type="molecule type" value="Genomic_DNA"/>
</dbReference>
<dbReference type="Pfam" id="PF13578">
    <property type="entry name" value="Methyltransf_24"/>
    <property type="match status" value="1"/>
</dbReference>
<dbReference type="GO" id="GO:0008168">
    <property type="term" value="F:methyltransferase activity"/>
    <property type="evidence" value="ECO:0007669"/>
    <property type="project" value="UniProtKB-KW"/>
</dbReference>
<reference evidence="1 2" key="1">
    <citation type="submission" date="2020-04" db="EMBL/GenBank/DDBJ databases">
        <authorList>
            <person name="Yoon J."/>
        </authorList>
    </citation>
    <scope>NUCLEOTIDE SEQUENCE [LARGE SCALE GENOMIC DNA]</scope>
    <source>
        <strain evidence="1 2">KMU-115</strain>
    </source>
</reference>
<evidence type="ECO:0000313" key="1">
    <source>
        <dbReference type="EMBL" id="NKX45448.1"/>
    </source>
</evidence>
<dbReference type="RefSeq" id="WP_168623836.1">
    <property type="nucleotide sequence ID" value="NZ_JAAZQQ010000004.1"/>
</dbReference>
<name>A0A7X6K046_9RHOB</name>
<evidence type="ECO:0000313" key="2">
    <source>
        <dbReference type="Proteomes" id="UP000526408"/>
    </source>
</evidence>
<dbReference type="GO" id="GO:0032259">
    <property type="term" value="P:methylation"/>
    <property type="evidence" value="ECO:0007669"/>
    <property type="project" value="UniProtKB-KW"/>
</dbReference>
<dbReference type="InterPro" id="IPR029063">
    <property type="entry name" value="SAM-dependent_MTases_sf"/>
</dbReference>